<dbReference type="EMBL" id="CACTIH010005543">
    <property type="protein sequence ID" value="CAA2997109.1"/>
    <property type="molecule type" value="Genomic_DNA"/>
</dbReference>
<gene>
    <name evidence="1" type="ORF">OLEA9_A082464</name>
</gene>
<sequence length="189" mass="20784">MLVDAKGLKPMVIGTCCGCCYPVTIRQVHRTCQKFTLGPCPVLVSTAWLCTFNLAGIRARFALPRPEKKSITAYVVLISANKNLNVMIKPMALPPVGNSSNREKGFSMQNCKSIIGEATTPERPVEVNGVRLSCCTIMWDRIKSHACLASIVGCCSTVGQWARKENMTILGEMRFTATKVVLSHKDIYE</sequence>
<dbReference type="OrthoDB" id="1735063at2759"/>
<comment type="caution">
    <text evidence="1">The sequence shown here is derived from an EMBL/GenBank/DDBJ whole genome shotgun (WGS) entry which is preliminary data.</text>
</comment>
<dbReference type="AlphaFoldDB" id="A0A8S0SXX3"/>
<proteinExistence type="predicted"/>
<reference evidence="1 2" key="1">
    <citation type="submission" date="2019-12" db="EMBL/GenBank/DDBJ databases">
        <authorList>
            <person name="Alioto T."/>
            <person name="Alioto T."/>
            <person name="Gomez Garrido J."/>
        </authorList>
    </citation>
    <scope>NUCLEOTIDE SEQUENCE [LARGE SCALE GENOMIC DNA]</scope>
</reference>
<keyword evidence="1" id="KW-0548">Nucleotidyltransferase</keyword>
<evidence type="ECO:0000313" key="2">
    <source>
        <dbReference type="Proteomes" id="UP000594638"/>
    </source>
</evidence>
<keyword evidence="1" id="KW-0808">Transferase</keyword>
<protein>
    <submittedName>
        <fullName evidence="1">Mannose-1-phosphate guanylyltransferase</fullName>
    </submittedName>
</protein>
<organism evidence="1 2">
    <name type="scientific">Olea europaea subsp. europaea</name>
    <dbReference type="NCBI Taxonomy" id="158383"/>
    <lineage>
        <taxon>Eukaryota</taxon>
        <taxon>Viridiplantae</taxon>
        <taxon>Streptophyta</taxon>
        <taxon>Embryophyta</taxon>
        <taxon>Tracheophyta</taxon>
        <taxon>Spermatophyta</taxon>
        <taxon>Magnoliopsida</taxon>
        <taxon>eudicotyledons</taxon>
        <taxon>Gunneridae</taxon>
        <taxon>Pentapetalae</taxon>
        <taxon>asterids</taxon>
        <taxon>lamiids</taxon>
        <taxon>Lamiales</taxon>
        <taxon>Oleaceae</taxon>
        <taxon>Oleeae</taxon>
        <taxon>Olea</taxon>
    </lineage>
</organism>
<evidence type="ECO:0000313" key="1">
    <source>
        <dbReference type="EMBL" id="CAA2997109.1"/>
    </source>
</evidence>
<name>A0A8S0SXX3_OLEEU</name>
<dbReference type="GO" id="GO:0016779">
    <property type="term" value="F:nucleotidyltransferase activity"/>
    <property type="evidence" value="ECO:0007669"/>
    <property type="project" value="UniProtKB-KW"/>
</dbReference>
<keyword evidence="2" id="KW-1185">Reference proteome</keyword>
<accession>A0A8S0SXX3</accession>
<dbReference type="Proteomes" id="UP000594638">
    <property type="component" value="Unassembled WGS sequence"/>
</dbReference>
<dbReference type="Gramene" id="OE9A082464T1">
    <property type="protein sequence ID" value="OE9A082464C1"/>
    <property type="gene ID" value="OE9A082464"/>
</dbReference>